<evidence type="ECO:0000256" key="3">
    <source>
        <dbReference type="ARBA" id="ARBA00022525"/>
    </source>
</evidence>
<protein>
    <submittedName>
        <fullName evidence="9">SSI family serine proteinase inhibitor</fullName>
    </submittedName>
</protein>
<accession>A0ABW2JJM8</accession>
<evidence type="ECO:0000256" key="6">
    <source>
        <dbReference type="ARBA" id="ARBA00023157"/>
    </source>
</evidence>
<dbReference type="InterPro" id="IPR036819">
    <property type="entry name" value="Subtilisin_inhibitor-like_sf"/>
</dbReference>
<dbReference type="SUPFAM" id="SSF55399">
    <property type="entry name" value="Subtilisin inhibitor"/>
    <property type="match status" value="1"/>
</dbReference>
<dbReference type="EMBL" id="JBHTCF010000006">
    <property type="protein sequence ID" value="MFC7306058.1"/>
    <property type="molecule type" value="Genomic_DNA"/>
</dbReference>
<dbReference type="RefSeq" id="WP_381831403.1">
    <property type="nucleotide sequence ID" value="NZ_JBHTCF010000006.1"/>
</dbReference>
<keyword evidence="10" id="KW-1185">Reference proteome</keyword>
<comment type="subcellular location">
    <subcellularLocation>
        <location evidence="1">Secreted</location>
    </subcellularLocation>
</comment>
<evidence type="ECO:0000256" key="5">
    <source>
        <dbReference type="ARBA" id="ARBA00022900"/>
    </source>
</evidence>
<keyword evidence="6" id="KW-1015">Disulfide bond</keyword>
<feature type="domain" description="Subtilisin inhibitor" evidence="8">
    <location>
        <begin position="53"/>
        <end position="123"/>
    </location>
</feature>
<evidence type="ECO:0000259" key="8">
    <source>
        <dbReference type="Pfam" id="PF00720"/>
    </source>
</evidence>
<dbReference type="Proteomes" id="UP001596523">
    <property type="component" value="Unassembled WGS sequence"/>
</dbReference>
<sequence length="155" mass="15648">MLRRLALTAAASFAALSAAPAVAQAADHTPRLPLAEQDRFTVTAAGTGGAGDGTYELECGGDGSHGGTHPQAAAACERLEQLAAEGKDPFAPVPSDALCTMQHGGPGTAHITGTWQGRAVDATYDRSNGCEIGRWNALVPVLPETSGAVGPMRAG</sequence>
<keyword evidence="5" id="KW-0722">Serine protease inhibitor</keyword>
<organism evidence="9 10">
    <name type="scientific">Streptomyces monticola</name>
    <dbReference type="NCBI Taxonomy" id="2666263"/>
    <lineage>
        <taxon>Bacteria</taxon>
        <taxon>Bacillati</taxon>
        <taxon>Actinomycetota</taxon>
        <taxon>Actinomycetes</taxon>
        <taxon>Kitasatosporales</taxon>
        <taxon>Streptomycetaceae</taxon>
        <taxon>Streptomyces</taxon>
    </lineage>
</organism>
<keyword evidence="7" id="KW-0732">Signal</keyword>
<dbReference type="InterPro" id="IPR023549">
    <property type="entry name" value="Subtilisin_inhibitor"/>
</dbReference>
<evidence type="ECO:0000313" key="9">
    <source>
        <dbReference type="EMBL" id="MFC7306058.1"/>
    </source>
</evidence>
<reference evidence="10" key="1">
    <citation type="journal article" date="2019" name="Int. J. Syst. Evol. Microbiol.">
        <title>The Global Catalogue of Microorganisms (GCM) 10K type strain sequencing project: providing services to taxonomists for standard genome sequencing and annotation.</title>
        <authorList>
            <consortium name="The Broad Institute Genomics Platform"/>
            <consortium name="The Broad Institute Genome Sequencing Center for Infectious Disease"/>
            <person name="Wu L."/>
            <person name="Ma J."/>
        </authorList>
    </citation>
    <scope>NUCLEOTIDE SEQUENCE [LARGE SCALE GENOMIC DNA]</scope>
    <source>
        <strain evidence="10">SYNS20</strain>
    </source>
</reference>
<feature type="chain" id="PRO_5045103500" evidence="7">
    <location>
        <begin position="26"/>
        <end position="155"/>
    </location>
</feature>
<gene>
    <name evidence="9" type="ORF">ACFQVC_17755</name>
</gene>
<evidence type="ECO:0000256" key="7">
    <source>
        <dbReference type="SAM" id="SignalP"/>
    </source>
</evidence>
<dbReference type="Pfam" id="PF00720">
    <property type="entry name" value="SSI"/>
    <property type="match status" value="1"/>
</dbReference>
<evidence type="ECO:0000313" key="10">
    <source>
        <dbReference type="Proteomes" id="UP001596523"/>
    </source>
</evidence>
<evidence type="ECO:0000256" key="1">
    <source>
        <dbReference type="ARBA" id="ARBA00004613"/>
    </source>
</evidence>
<evidence type="ECO:0000256" key="4">
    <source>
        <dbReference type="ARBA" id="ARBA00022690"/>
    </source>
</evidence>
<feature type="signal peptide" evidence="7">
    <location>
        <begin position="1"/>
        <end position="25"/>
    </location>
</feature>
<keyword evidence="3" id="KW-0964">Secreted</keyword>
<dbReference type="Gene3D" id="3.30.350.10">
    <property type="entry name" value="Subtilisin inhibitor-like"/>
    <property type="match status" value="1"/>
</dbReference>
<proteinExistence type="inferred from homology"/>
<evidence type="ECO:0000256" key="2">
    <source>
        <dbReference type="ARBA" id="ARBA00010472"/>
    </source>
</evidence>
<comment type="caution">
    <text evidence="9">The sequence shown here is derived from an EMBL/GenBank/DDBJ whole genome shotgun (WGS) entry which is preliminary data.</text>
</comment>
<keyword evidence="4" id="KW-0646">Protease inhibitor</keyword>
<name>A0ABW2JJM8_9ACTN</name>
<comment type="similarity">
    <text evidence="2">Belongs to the protease inhibitor I16 (SSI) family.</text>
</comment>